<dbReference type="AlphaFoldDB" id="A0A417XVV4"/>
<reference evidence="5 6" key="1">
    <citation type="submission" date="2018-09" db="EMBL/GenBank/DDBJ databases">
        <title>Genome sequencing of Nocardioides immobilis CCTCC AB 2017083 for comparison to Nocardioides silvaticus.</title>
        <authorList>
            <person name="Li C."/>
            <person name="Wang G."/>
        </authorList>
    </citation>
    <scope>NUCLEOTIDE SEQUENCE [LARGE SCALE GENOMIC DNA]</scope>
    <source>
        <strain evidence="5 6">CCTCC AB 2017083</strain>
    </source>
</reference>
<dbReference type="PANTHER" id="PTHR44196:SF1">
    <property type="entry name" value="DEHYDROGENASE_REDUCTASE SDR FAMILY MEMBER 7B"/>
    <property type="match status" value="1"/>
</dbReference>
<dbReference type="PROSITE" id="PS00061">
    <property type="entry name" value="ADH_SHORT"/>
    <property type="match status" value="1"/>
</dbReference>
<dbReference type="Proteomes" id="UP000283644">
    <property type="component" value="Unassembled WGS sequence"/>
</dbReference>
<name>A0A417XVV4_9ACTN</name>
<protein>
    <submittedName>
        <fullName evidence="5">SDR family NAD(P)-dependent oxidoreductase</fullName>
    </submittedName>
</protein>
<dbReference type="InterPro" id="IPR036291">
    <property type="entry name" value="NAD(P)-bd_dom_sf"/>
</dbReference>
<dbReference type="OrthoDB" id="4690547at2"/>
<evidence type="ECO:0000259" key="4">
    <source>
        <dbReference type="SMART" id="SM00822"/>
    </source>
</evidence>
<dbReference type="GO" id="GO:0016020">
    <property type="term" value="C:membrane"/>
    <property type="evidence" value="ECO:0007669"/>
    <property type="project" value="TreeGrafter"/>
</dbReference>
<feature type="domain" description="Ketoreductase" evidence="4">
    <location>
        <begin position="7"/>
        <end position="194"/>
    </location>
</feature>
<dbReference type="PANTHER" id="PTHR44196">
    <property type="entry name" value="DEHYDROGENASE/REDUCTASE SDR FAMILY MEMBER 7B"/>
    <property type="match status" value="1"/>
</dbReference>
<dbReference type="GO" id="GO:0016491">
    <property type="term" value="F:oxidoreductase activity"/>
    <property type="evidence" value="ECO:0007669"/>
    <property type="project" value="UniProtKB-KW"/>
</dbReference>
<dbReference type="RefSeq" id="WP_118927640.1">
    <property type="nucleotide sequence ID" value="NZ_QXGH01000030.1"/>
</dbReference>
<dbReference type="PRINTS" id="PR00080">
    <property type="entry name" value="SDRFAMILY"/>
</dbReference>
<dbReference type="Pfam" id="PF00106">
    <property type="entry name" value="adh_short"/>
    <property type="match status" value="1"/>
</dbReference>
<comment type="caution">
    <text evidence="5">The sequence shown here is derived from an EMBL/GenBank/DDBJ whole genome shotgun (WGS) entry which is preliminary data.</text>
</comment>
<dbReference type="PRINTS" id="PR00081">
    <property type="entry name" value="GDHRDH"/>
</dbReference>
<dbReference type="Gene3D" id="3.40.50.720">
    <property type="entry name" value="NAD(P)-binding Rossmann-like Domain"/>
    <property type="match status" value="1"/>
</dbReference>
<dbReference type="SUPFAM" id="SSF51735">
    <property type="entry name" value="NAD(P)-binding Rossmann-fold domains"/>
    <property type="match status" value="1"/>
</dbReference>
<dbReference type="InterPro" id="IPR057326">
    <property type="entry name" value="KR_dom"/>
</dbReference>
<gene>
    <name evidence="5" type="ORF">D0Z08_23100</name>
</gene>
<evidence type="ECO:0000256" key="3">
    <source>
        <dbReference type="RuleBase" id="RU000363"/>
    </source>
</evidence>
<keyword evidence="6" id="KW-1185">Reference proteome</keyword>
<dbReference type="InterPro" id="IPR020904">
    <property type="entry name" value="Sc_DH/Rdtase_CS"/>
</dbReference>
<dbReference type="InterPro" id="IPR002347">
    <property type="entry name" value="SDR_fam"/>
</dbReference>
<organism evidence="5 6">
    <name type="scientific">Nocardioides immobilis</name>
    <dbReference type="NCBI Taxonomy" id="2049295"/>
    <lineage>
        <taxon>Bacteria</taxon>
        <taxon>Bacillati</taxon>
        <taxon>Actinomycetota</taxon>
        <taxon>Actinomycetes</taxon>
        <taxon>Propionibacteriales</taxon>
        <taxon>Nocardioidaceae</taxon>
        <taxon>Nocardioides</taxon>
    </lineage>
</organism>
<evidence type="ECO:0000256" key="2">
    <source>
        <dbReference type="ARBA" id="ARBA00023002"/>
    </source>
</evidence>
<keyword evidence="2" id="KW-0560">Oxidoreductase</keyword>
<dbReference type="SMART" id="SM00822">
    <property type="entry name" value="PKS_KR"/>
    <property type="match status" value="1"/>
</dbReference>
<comment type="similarity">
    <text evidence="1 3">Belongs to the short-chain dehydrogenases/reductases (SDR) family.</text>
</comment>
<evidence type="ECO:0000313" key="6">
    <source>
        <dbReference type="Proteomes" id="UP000283644"/>
    </source>
</evidence>
<dbReference type="EMBL" id="QXGH01000030">
    <property type="protein sequence ID" value="RHW24629.1"/>
    <property type="molecule type" value="Genomic_DNA"/>
</dbReference>
<evidence type="ECO:0000313" key="5">
    <source>
        <dbReference type="EMBL" id="RHW24629.1"/>
    </source>
</evidence>
<accession>A0A417XVV4</accession>
<proteinExistence type="inferred from homology"/>
<evidence type="ECO:0000256" key="1">
    <source>
        <dbReference type="ARBA" id="ARBA00006484"/>
    </source>
</evidence>
<sequence>MLDFRGKVAVITGAGSGIGRALAVQLAKEGARLAVSGRRIDTVEETADLCRIEGADVRAYELDVTDRDAVLKHADEVVADFGGVNLVVNNAGVSLTASVEEVSWDDLEWIFNINFWGTVHGTKAFLPYVIASGDGHIANMSSMFGLVACPTQSGYSSSKFAMRAFTDSLRQEMKLYGHPVGVSSIHPGTILTEIARKARAADGRDVDELASNFERMAKTSPETAAEVTLAGIRKDKAMIFIGSDAKFLNLLQRGLGSGYQKVLTAMFRKDLT</sequence>